<dbReference type="InterPro" id="IPR038973">
    <property type="entry name" value="MutL/Mlh/Pms-like"/>
</dbReference>
<feature type="region of interest" description="Disordered" evidence="6">
    <location>
        <begin position="352"/>
        <end position="373"/>
    </location>
</feature>
<dbReference type="GO" id="GO:0032300">
    <property type="term" value="C:mismatch repair complex"/>
    <property type="evidence" value="ECO:0007669"/>
    <property type="project" value="InterPro"/>
</dbReference>
<dbReference type="SUPFAM" id="SSF54211">
    <property type="entry name" value="Ribosomal protein S5 domain 2-like"/>
    <property type="match status" value="1"/>
</dbReference>
<proteinExistence type="inferred from homology"/>
<dbReference type="Proteomes" id="UP000264002">
    <property type="component" value="Unassembled WGS sequence"/>
</dbReference>
<dbReference type="PROSITE" id="PS00058">
    <property type="entry name" value="DNA_MISMATCH_REPAIR_1"/>
    <property type="match status" value="1"/>
</dbReference>
<evidence type="ECO:0000256" key="6">
    <source>
        <dbReference type="SAM" id="MobiDB-lite"/>
    </source>
</evidence>
<dbReference type="Gene3D" id="3.30.1370.100">
    <property type="entry name" value="MutL, C-terminal domain, regulatory subdomain"/>
    <property type="match status" value="1"/>
</dbReference>
<protein>
    <recommendedName>
        <fullName evidence="2 5">DNA mismatch repair protein MutL</fullName>
    </recommendedName>
</protein>
<feature type="domain" description="MutL C-terminal dimerisation" evidence="7">
    <location>
        <begin position="417"/>
        <end position="548"/>
    </location>
</feature>
<dbReference type="InterPro" id="IPR042121">
    <property type="entry name" value="MutL_C_regsub"/>
</dbReference>
<sequence length="590" mass="66548">MRIQKLDPLVAQRIAAGEVIDRPASVIRELLDNALDAGAKTLVASVTDGGLETIKLIDDGEGIAKEDLPLLCESHATSKVHDLEDLFHIQSMGFRGEALYSIAAVSTVTIASSYLGQDAYQITVDNGSKGQVQPGGPREGTTVRVEGLFKELPARRQFLKRPSTEATMCRYVLQEKALAFPERAFRFITDGKVRVDLPATTKKQRVLDVLAISQNIVPSEMLELYDSAGRFNLYAVCSSPALYRSDRSHIKIFVNNRPVEEFALVQAVTYGYGEMLHGGAFPYCYLFIDVDPTLVDFNIHPTKREVKLRNKAEIHHQVVEMISSQVRRTIPRIVAKEIQDEQTPLLTPKAMYTHQRPAESSSHEHSGKYQSEARKPIDPEWFQKAKEILQSDGMQTTRATETENIWDMQAENKNFTYLGQAFNLFLIAEKENDLYLVDQHAAHERILYDEVRAKREVQSLMIPLSFEVERDVDTYLQQNLDVYLNLGIKLVRSADLLWEIHAIPAMYRSIEKQLVSFIQTMSGESEEVEKGLYAIVACHAAIKAGDSMDRMMAISLLEKVFALAEPTCPHGRTFVIRLNKDELMKAVQRT</sequence>
<dbReference type="Pfam" id="PF01119">
    <property type="entry name" value="DNA_mis_repair"/>
    <property type="match status" value="1"/>
</dbReference>
<dbReference type="PANTHER" id="PTHR10073">
    <property type="entry name" value="DNA MISMATCH REPAIR PROTEIN MLH, PMS, MUTL"/>
    <property type="match status" value="1"/>
</dbReference>
<dbReference type="Gene3D" id="3.30.565.10">
    <property type="entry name" value="Histidine kinase-like ATPase, C-terminal domain"/>
    <property type="match status" value="1"/>
</dbReference>
<dbReference type="InterPro" id="IPR003594">
    <property type="entry name" value="HATPase_dom"/>
</dbReference>
<evidence type="ECO:0000256" key="5">
    <source>
        <dbReference type="HAMAP-Rule" id="MF_00149"/>
    </source>
</evidence>
<dbReference type="RefSeq" id="WP_117329957.1">
    <property type="nucleotide sequence ID" value="NZ_QUWK01000005.1"/>
</dbReference>
<dbReference type="NCBIfam" id="TIGR00585">
    <property type="entry name" value="mutl"/>
    <property type="match status" value="1"/>
</dbReference>
<keyword evidence="4 5" id="KW-0234">DNA repair</keyword>
<keyword evidence="9" id="KW-0540">Nuclease</keyword>
<dbReference type="GO" id="GO:0016887">
    <property type="term" value="F:ATP hydrolysis activity"/>
    <property type="evidence" value="ECO:0007669"/>
    <property type="project" value="InterPro"/>
</dbReference>
<dbReference type="SMART" id="SM00853">
    <property type="entry name" value="MutL_C"/>
    <property type="match status" value="1"/>
</dbReference>
<dbReference type="GO" id="GO:0004519">
    <property type="term" value="F:endonuclease activity"/>
    <property type="evidence" value="ECO:0007669"/>
    <property type="project" value="UniProtKB-KW"/>
</dbReference>
<dbReference type="InterPro" id="IPR037198">
    <property type="entry name" value="MutL_C_sf"/>
</dbReference>
<dbReference type="GO" id="GO:0006298">
    <property type="term" value="P:mismatch repair"/>
    <property type="evidence" value="ECO:0007669"/>
    <property type="project" value="UniProtKB-UniRule"/>
</dbReference>
<dbReference type="InterPro" id="IPR020568">
    <property type="entry name" value="Ribosomal_Su5_D2-typ_SF"/>
</dbReference>
<dbReference type="InterPro" id="IPR014762">
    <property type="entry name" value="DNA_mismatch_repair_CS"/>
</dbReference>
<dbReference type="AlphaFoldDB" id="A0A372MH87"/>
<dbReference type="FunFam" id="3.30.565.10:FF:000003">
    <property type="entry name" value="DNA mismatch repair endonuclease MutL"/>
    <property type="match status" value="1"/>
</dbReference>
<dbReference type="EMBL" id="QUWK01000005">
    <property type="protein sequence ID" value="RFU95149.1"/>
    <property type="molecule type" value="Genomic_DNA"/>
</dbReference>
<evidence type="ECO:0000313" key="10">
    <source>
        <dbReference type="Proteomes" id="UP000264002"/>
    </source>
</evidence>
<dbReference type="Gene3D" id="3.30.1540.20">
    <property type="entry name" value="MutL, C-terminal domain, dimerisation subdomain"/>
    <property type="match status" value="1"/>
</dbReference>
<keyword evidence="9" id="KW-0378">Hydrolase</keyword>
<organism evidence="9 10">
    <name type="scientific">Sphaerochaeta halotolerans</name>
    <dbReference type="NCBI Taxonomy" id="2293840"/>
    <lineage>
        <taxon>Bacteria</taxon>
        <taxon>Pseudomonadati</taxon>
        <taxon>Spirochaetota</taxon>
        <taxon>Spirochaetia</taxon>
        <taxon>Spirochaetales</taxon>
        <taxon>Sphaerochaetaceae</taxon>
        <taxon>Sphaerochaeta</taxon>
    </lineage>
</organism>
<dbReference type="GO" id="GO:0005524">
    <property type="term" value="F:ATP binding"/>
    <property type="evidence" value="ECO:0007669"/>
    <property type="project" value="InterPro"/>
</dbReference>
<keyword evidence="10" id="KW-1185">Reference proteome</keyword>
<name>A0A372MH87_9SPIR</name>
<evidence type="ECO:0000256" key="2">
    <source>
        <dbReference type="ARBA" id="ARBA00021975"/>
    </source>
</evidence>
<comment type="function">
    <text evidence="5">This protein is involved in the repair of mismatches in DNA. It is required for dam-dependent methyl-directed DNA mismatch repair. May act as a 'molecular matchmaker', a protein that promotes the formation of a stable complex between two or more DNA-binding proteins in an ATP-dependent manner without itself being part of a final effector complex.</text>
</comment>
<evidence type="ECO:0000256" key="4">
    <source>
        <dbReference type="ARBA" id="ARBA00023204"/>
    </source>
</evidence>
<dbReference type="Pfam" id="PF02518">
    <property type="entry name" value="HATPase_c"/>
    <property type="match status" value="1"/>
</dbReference>
<dbReference type="Pfam" id="PF08676">
    <property type="entry name" value="MutL_C"/>
    <property type="match status" value="1"/>
</dbReference>
<dbReference type="SMART" id="SM01340">
    <property type="entry name" value="DNA_mis_repair"/>
    <property type="match status" value="1"/>
</dbReference>
<dbReference type="InterPro" id="IPR014790">
    <property type="entry name" value="MutL_C"/>
</dbReference>
<comment type="similarity">
    <text evidence="1 5">Belongs to the DNA mismatch repair MutL/HexB family.</text>
</comment>
<feature type="compositionally biased region" description="Basic and acidic residues" evidence="6">
    <location>
        <begin position="361"/>
        <end position="373"/>
    </location>
</feature>
<dbReference type="CDD" id="cd00782">
    <property type="entry name" value="MutL_Trans"/>
    <property type="match status" value="1"/>
</dbReference>
<dbReference type="GO" id="GO:0030983">
    <property type="term" value="F:mismatched DNA binding"/>
    <property type="evidence" value="ECO:0007669"/>
    <property type="project" value="InterPro"/>
</dbReference>
<evidence type="ECO:0000259" key="8">
    <source>
        <dbReference type="SMART" id="SM01340"/>
    </source>
</evidence>
<accession>A0A372MH87</accession>
<reference evidence="9 10" key="2">
    <citation type="submission" date="2018-09" db="EMBL/GenBank/DDBJ databases">
        <title>Genome of Sphaerochaeta halotolerans strain 4-11.</title>
        <authorList>
            <person name="Nazina T.N."/>
            <person name="Sokolova D.S."/>
        </authorList>
    </citation>
    <scope>NUCLEOTIDE SEQUENCE [LARGE SCALE GENOMIC DNA]</scope>
    <source>
        <strain evidence="9 10">4-11</strain>
    </source>
</reference>
<gene>
    <name evidence="5 9" type="primary">mutL</name>
    <name evidence="9" type="ORF">DYP60_05855</name>
</gene>
<dbReference type="SUPFAM" id="SSF55874">
    <property type="entry name" value="ATPase domain of HSP90 chaperone/DNA topoisomerase II/histidine kinase"/>
    <property type="match status" value="1"/>
</dbReference>
<dbReference type="Gene3D" id="3.30.230.10">
    <property type="match status" value="1"/>
</dbReference>
<dbReference type="CDD" id="cd16926">
    <property type="entry name" value="HATPase_MutL-MLH-PMS-like"/>
    <property type="match status" value="1"/>
</dbReference>
<dbReference type="InterPro" id="IPR042120">
    <property type="entry name" value="MutL_C_dimsub"/>
</dbReference>
<reference evidence="10" key="1">
    <citation type="submission" date="2018-08" db="EMBL/GenBank/DDBJ databases">
        <authorList>
            <person name="Grouzdev D.S."/>
            <person name="Krutkina M.S."/>
        </authorList>
    </citation>
    <scope>NUCLEOTIDE SEQUENCE [LARGE SCALE GENOMIC DNA]</scope>
    <source>
        <strain evidence="10">4-11</strain>
    </source>
</reference>
<evidence type="ECO:0000259" key="7">
    <source>
        <dbReference type="SMART" id="SM00853"/>
    </source>
</evidence>
<dbReference type="InterPro" id="IPR013507">
    <property type="entry name" value="DNA_mismatch_S5_2-like"/>
</dbReference>
<dbReference type="GO" id="GO:0140664">
    <property type="term" value="F:ATP-dependent DNA damage sensor activity"/>
    <property type="evidence" value="ECO:0007669"/>
    <property type="project" value="InterPro"/>
</dbReference>
<keyword evidence="3 5" id="KW-0227">DNA damage</keyword>
<comment type="caution">
    <text evidence="9">The sequence shown here is derived from an EMBL/GenBank/DDBJ whole genome shotgun (WGS) entry which is preliminary data.</text>
</comment>
<dbReference type="PANTHER" id="PTHR10073:SF12">
    <property type="entry name" value="DNA MISMATCH REPAIR PROTEIN MLH1"/>
    <property type="match status" value="1"/>
</dbReference>
<dbReference type="HAMAP" id="MF_00149">
    <property type="entry name" value="DNA_mis_repair"/>
    <property type="match status" value="1"/>
</dbReference>
<dbReference type="InterPro" id="IPR002099">
    <property type="entry name" value="MutL/Mlh/PMS"/>
</dbReference>
<feature type="domain" description="DNA mismatch repair protein S5" evidence="8">
    <location>
        <begin position="209"/>
        <end position="327"/>
    </location>
</feature>
<evidence type="ECO:0000256" key="3">
    <source>
        <dbReference type="ARBA" id="ARBA00022763"/>
    </source>
</evidence>
<dbReference type="SUPFAM" id="SSF118116">
    <property type="entry name" value="DNA mismatch repair protein MutL"/>
    <property type="match status" value="1"/>
</dbReference>
<dbReference type="InterPro" id="IPR036890">
    <property type="entry name" value="HATPase_C_sf"/>
</dbReference>
<dbReference type="InterPro" id="IPR020667">
    <property type="entry name" value="DNA_mismatch_repair_MutL"/>
</dbReference>
<evidence type="ECO:0000313" key="9">
    <source>
        <dbReference type="EMBL" id="RFU95149.1"/>
    </source>
</evidence>
<evidence type="ECO:0000256" key="1">
    <source>
        <dbReference type="ARBA" id="ARBA00006082"/>
    </source>
</evidence>
<keyword evidence="9" id="KW-0255">Endonuclease</keyword>
<dbReference type="InterPro" id="IPR014721">
    <property type="entry name" value="Ribsml_uS5_D2-typ_fold_subgr"/>
</dbReference>